<feature type="region of interest" description="Disordered" evidence="1">
    <location>
        <begin position="180"/>
        <end position="248"/>
    </location>
</feature>
<dbReference type="HOGENOM" id="CLU_824262_0_0_1"/>
<sequence length="337" mass="38664">MVMVELTLNKRLVMIPFIDYNTFSESFIVAAYEEPHEVGIPVEFNVKVRSLEKKYVLTSSHLIMPARSERTSFFNHYEDSIRTIKDKGAQKSFVFDTDMVCNHNIANTDQNHYMFYSLQFHLNPSSTSQLDTLVLAMAVYPNKDGRMPVSETMYFKQPKAFNLAFENLIMLKQSGRENAMTILPPSPAVTINNDAEDERPEEGPNKKQKKIQKKKATPRKKPAPRPRKNTPKKVTRSTKSTASPDTEVIPEIVITESTPKNDIGAQAEPIVQQEKNDHASDFVPKLQPIAELDEGYGSMEDFRNMFFHHNQALYILYPEHGAFHYESYINPYGRFCN</sequence>
<dbReference type="Proteomes" id="UP000030755">
    <property type="component" value="Unassembled WGS sequence"/>
</dbReference>
<evidence type="ECO:0000256" key="1">
    <source>
        <dbReference type="SAM" id="MobiDB-lite"/>
    </source>
</evidence>
<dbReference type="AlphaFoldDB" id="A0A075ASG0"/>
<gene>
    <name evidence="2" type="ORF">O9G_000120</name>
</gene>
<protein>
    <submittedName>
        <fullName evidence="2">Uncharacterized protein</fullName>
    </submittedName>
</protein>
<keyword evidence="3" id="KW-1185">Reference proteome</keyword>
<reference evidence="2 3" key="1">
    <citation type="journal article" date="2013" name="Curr. Biol.">
        <title>Shared signatures of parasitism and phylogenomics unite Cryptomycota and microsporidia.</title>
        <authorList>
            <person name="James T.Y."/>
            <person name="Pelin A."/>
            <person name="Bonen L."/>
            <person name="Ahrendt S."/>
            <person name="Sain D."/>
            <person name="Corradi N."/>
            <person name="Stajich J.E."/>
        </authorList>
    </citation>
    <scope>NUCLEOTIDE SEQUENCE [LARGE SCALE GENOMIC DNA]</scope>
    <source>
        <strain evidence="2 3">CSF55</strain>
    </source>
</reference>
<evidence type="ECO:0000313" key="2">
    <source>
        <dbReference type="EMBL" id="EPZ31641.1"/>
    </source>
</evidence>
<dbReference type="EMBL" id="KE561209">
    <property type="protein sequence ID" value="EPZ31641.1"/>
    <property type="molecule type" value="Genomic_DNA"/>
</dbReference>
<feature type="compositionally biased region" description="Basic residues" evidence="1">
    <location>
        <begin position="206"/>
        <end position="236"/>
    </location>
</feature>
<evidence type="ECO:0000313" key="3">
    <source>
        <dbReference type="Proteomes" id="UP000030755"/>
    </source>
</evidence>
<accession>A0A075ASG0</accession>
<proteinExistence type="predicted"/>
<organism evidence="2 3">
    <name type="scientific">Rozella allomycis (strain CSF55)</name>
    <dbReference type="NCBI Taxonomy" id="988480"/>
    <lineage>
        <taxon>Eukaryota</taxon>
        <taxon>Fungi</taxon>
        <taxon>Fungi incertae sedis</taxon>
        <taxon>Cryptomycota</taxon>
        <taxon>Cryptomycota incertae sedis</taxon>
        <taxon>Rozella</taxon>
    </lineage>
</organism>
<name>A0A075ASG0_ROZAC</name>